<sequence length="61" mass="6837">MEVLERAQQLEAEGKSIIHLEIGEPDFPTAPHICEAAHMPSMPAIQPTHIVRDTRTQRGNH</sequence>
<dbReference type="Proteomes" id="UP000217726">
    <property type="component" value="Unassembled WGS sequence"/>
</dbReference>
<proteinExistence type="predicted"/>
<dbReference type="RefSeq" id="WP_096711740.1">
    <property type="nucleotide sequence ID" value="NZ_OBDR01000002.1"/>
</dbReference>
<evidence type="ECO:0000313" key="3">
    <source>
        <dbReference type="Proteomes" id="UP000217726"/>
    </source>
</evidence>
<dbReference type="EMBL" id="OBDR01000002">
    <property type="protein sequence ID" value="SNY03703.1"/>
    <property type="molecule type" value="Genomic_DNA"/>
</dbReference>
<organism evidence="2 3">
    <name type="scientific">Methanohalophilus euhalobius</name>
    <dbReference type="NCBI Taxonomy" id="51203"/>
    <lineage>
        <taxon>Archaea</taxon>
        <taxon>Methanobacteriati</taxon>
        <taxon>Methanobacteriota</taxon>
        <taxon>Stenosarchaea group</taxon>
        <taxon>Methanomicrobia</taxon>
        <taxon>Methanosarcinales</taxon>
        <taxon>Methanosarcinaceae</taxon>
        <taxon>Methanohalophilus</taxon>
    </lineage>
</organism>
<dbReference type="Gene3D" id="3.90.1150.10">
    <property type="entry name" value="Aspartate Aminotransferase, domain 1"/>
    <property type="match status" value="1"/>
</dbReference>
<dbReference type="SUPFAM" id="SSF53383">
    <property type="entry name" value="PLP-dependent transferases"/>
    <property type="match status" value="1"/>
</dbReference>
<keyword evidence="3" id="KW-1185">Reference proteome</keyword>
<reference evidence="3" key="1">
    <citation type="submission" date="2017-09" db="EMBL/GenBank/DDBJ databases">
        <authorList>
            <person name="Varghese N."/>
            <person name="Submissions S."/>
        </authorList>
    </citation>
    <scope>NUCLEOTIDE SEQUENCE [LARGE SCALE GENOMIC DNA]</scope>
    <source>
        <strain evidence="3">WG-1MB</strain>
    </source>
</reference>
<dbReference type="AlphaFoldDB" id="A0A285EY24"/>
<name>A0A285EY24_9EURY</name>
<feature type="region of interest" description="Disordered" evidence="1">
    <location>
        <begin position="40"/>
        <end position="61"/>
    </location>
</feature>
<accession>A0A285EY24</accession>
<protein>
    <recommendedName>
        <fullName evidence="4">Aspartate aminotransferase</fullName>
    </recommendedName>
</protein>
<gene>
    <name evidence="2" type="ORF">SAMN06295989_102145</name>
</gene>
<dbReference type="InterPro" id="IPR015424">
    <property type="entry name" value="PyrdxlP-dep_Trfase"/>
</dbReference>
<evidence type="ECO:0000313" key="2">
    <source>
        <dbReference type="EMBL" id="SNY03703.1"/>
    </source>
</evidence>
<evidence type="ECO:0008006" key="4">
    <source>
        <dbReference type="Google" id="ProtNLM"/>
    </source>
</evidence>
<dbReference type="InterPro" id="IPR015422">
    <property type="entry name" value="PyrdxlP-dep_Trfase_small"/>
</dbReference>
<feature type="compositionally biased region" description="Basic and acidic residues" evidence="1">
    <location>
        <begin position="50"/>
        <end position="61"/>
    </location>
</feature>
<evidence type="ECO:0000256" key="1">
    <source>
        <dbReference type="SAM" id="MobiDB-lite"/>
    </source>
</evidence>